<gene>
    <name evidence="2" type="ORF">QVD17_10470</name>
</gene>
<protein>
    <submittedName>
        <fullName evidence="2">Uncharacterized protein</fullName>
    </submittedName>
</protein>
<evidence type="ECO:0000256" key="1">
    <source>
        <dbReference type="SAM" id="MobiDB-lite"/>
    </source>
</evidence>
<dbReference type="Proteomes" id="UP001229421">
    <property type="component" value="Unassembled WGS sequence"/>
</dbReference>
<sequence length="67" mass="8373">MTIINPIEGKKRSQRVKLHYILTPPLFTFLHFVKQQQQQHTHTHNRTQRSRRRNRLLRRRKRHLARL</sequence>
<feature type="region of interest" description="Disordered" evidence="1">
    <location>
        <begin position="34"/>
        <end position="67"/>
    </location>
</feature>
<evidence type="ECO:0000313" key="2">
    <source>
        <dbReference type="EMBL" id="KAK1433559.1"/>
    </source>
</evidence>
<reference evidence="2" key="1">
    <citation type="journal article" date="2023" name="bioRxiv">
        <title>Improved chromosome-level genome assembly for marigold (Tagetes erecta).</title>
        <authorList>
            <person name="Jiang F."/>
            <person name="Yuan L."/>
            <person name="Wang S."/>
            <person name="Wang H."/>
            <person name="Xu D."/>
            <person name="Wang A."/>
            <person name="Fan W."/>
        </authorList>
    </citation>
    <scope>NUCLEOTIDE SEQUENCE</scope>
    <source>
        <strain evidence="2">WSJ</strain>
        <tissue evidence="2">Leaf</tissue>
    </source>
</reference>
<evidence type="ECO:0000313" key="3">
    <source>
        <dbReference type="Proteomes" id="UP001229421"/>
    </source>
</evidence>
<organism evidence="2 3">
    <name type="scientific">Tagetes erecta</name>
    <name type="common">African marigold</name>
    <dbReference type="NCBI Taxonomy" id="13708"/>
    <lineage>
        <taxon>Eukaryota</taxon>
        <taxon>Viridiplantae</taxon>
        <taxon>Streptophyta</taxon>
        <taxon>Embryophyta</taxon>
        <taxon>Tracheophyta</taxon>
        <taxon>Spermatophyta</taxon>
        <taxon>Magnoliopsida</taxon>
        <taxon>eudicotyledons</taxon>
        <taxon>Gunneridae</taxon>
        <taxon>Pentapetalae</taxon>
        <taxon>asterids</taxon>
        <taxon>campanulids</taxon>
        <taxon>Asterales</taxon>
        <taxon>Asteraceae</taxon>
        <taxon>Asteroideae</taxon>
        <taxon>Heliantheae alliance</taxon>
        <taxon>Tageteae</taxon>
        <taxon>Tagetes</taxon>
    </lineage>
</organism>
<name>A0AAD8L168_TARER</name>
<keyword evidence="3" id="KW-1185">Reference proteome</keyword>
<proteinExistence type="predicted"/>
<feature type="compositionally biased region" description="Basic residues" evidence="1">
    <location>
        <begin position="41"/>
        <end position="67"/>
    </location>
</feature>
<dbReference type="EMBL" id="JAUHHV010000002">
    <property type="protein sequence ID" value="KAK1433559.1"/>
    <property type="molecule type" value="Genomic_DNA"/>
</dbReference>
<dbReference type="AlphaFoldDB" id="A0AAD8L168"/>
<comment type="caution">
    <text evidence="2">The sequence shown here is derived from an EMBL/GenBank/DDBJ whole genome shotgun (WGS) entry which is preliminary data.</text>
</comment>
<accession>A0AAD8L168</accession>